<evidence type="ECO:0000256" key="2">
    <source>
        <dbReference type="SAM" id="Phobius"/>
    </source>
</evidence>
<evidence type="ECO:0000313" key="4">
    <source>
        <dbReference type="EMBL" id="TNY20030.1"/>
    </source>
</evidence>
<dbReference type="OrthoDB" id="2526919at2759"/>
<feature type="region of interest" description="Disordered" evidence="1">
    <location>
        <begin position="356"/>
        <end position="395"/>
    </location>
</feature>
<keyword evidence="2" id="KW-1133">Transmembrane helix</keyword>
<feature type="region of interest" description="Disordered" evidence="1">
    <location>
        <begin position="308"/>
        <end position="344"/>
    </location>
</feature>
<feature type="compositionally biased region" description="Low complexity" evidence="1">
    <location>
        <begin position="309"/>
        <end position="322"/>
    </location>
</feature>
<dbReference type="Pfam" id="PF20152">
    <property type="entry name" value="DUF6534"/>
    <property type="match status" value="1"/>
</dbReference>
<gene>
    <name evidence="4" type="ORF">DMC30DRAFT_417367</name>
</gene>
<evidence type="ECO:0000313" key="5">
    <source>
        <dbReference type="Proteomes" id="UP000311382"/>
    </source>
</evidence>
<feature type="compositionally biased region" description="Basic and acidic residues" evidence="1">
    <location>
        <begin position="323"/>
        <end position="337"/>
    </location>
</feature>
<dbReference type="InterPro" id="IPR045339">
    <property type="entry name" value="DUF6534"/>
</dbReference>
<feature type="transmembrane region" description="Helical" evidence="2">
    <location>
        <begin position="83"/>
        <end position="104"/>
    </location>
</feature>
<dbReference type="AlphaFoldDB" id="A0A5C5FTA4"/>
<feature type="transmembrane region" description="Helical" evidence="2">
    <location>
        <begin position="12"/>
        <end position="33"/>
    </location>
</feature>
<dbReference type="PANTHER" id="PTHR40465">
    <property type="entry name" value="CHROMOSOME 1, WHOLE GENOME SHOTGUN SEQUENCE"/>
    <property type="match status" value="1"/>
</dbReference>
<feature type="transmembrane region" description="Helical" evidence="2">
    <location>
        <begin position="45"/>
        <end position="68"/>
    </location>
</feature>
<proteinExistence type="predicted"/>
<evidence type="ECO:0000259" key="3">
    <source>
        <dbReference type="Pfam" id="PF20152"/>
    </source>
</evidence>
<dbReference type="EMBL" id="SOZI01000078">
    <property type="protein sequence ID" value="TNY20030.1"/>
    <property type="molecule type" value="Genomic_DNA"/>
</dbReference>
<dbReference type="STRING" id="5288.A0A5C5FTA4"/>
<keyword evidence="5" id="KW-1185">Reference proteome</keyword>
<organism evidence="4 5">
    <name type="scientific">Rhodotorula diobovata</name>
    <dbReference type="NCBI Taxonomy" id="5288"/>
    <lineage>
        <taxon>Eukaryota</taxon>
        <taxon>Fungi</taxon>
        <taxon>Dikarya</taxon>
        <taxon>Basidiomycota</taxon>
        <taxon>Pucciniomycotina</taxon>
        <taxon>Microbotryomycetes</taxon>
        <taxon>Sporidiobolales</taxon>
        <taxon>Sporidiobolaceae</taxon>
        <taxon>Rhodotorula</taxon>
    </lineage>
</organism>
<evidence type="ECO:0000256" key="1">
    <source>
        <dbReference type="SAM" id="MobiDB-lite"/>
    </source>
</evidence>
<name>A0A5C5FTA4_9BASI</name>
<keyword evidence="2" id="KW-0812">Transmembrane</keyword>
<sequence>MSSIVSDIGPFYVGVLLNIAIGGVNWMQLLDYLTRAPQDRPLVRFAVLSVFLVSAVHTAVSCHITWFYGIEHFGDEARLADCVWSFAVDPLLTALVAAFVQSHYAWRVYLVGKRSAWAPGVILVLTALQLGLGIYLTVIALVDTAWVNIHRRLDAYVATWLFTMAAGDIAITGALTYHLNQVRSEFDTTKSLVDRIVRTIVANNALTAVSAIASGILFVSSRNTGWHVIFGITLARLYTLSFLSSLNARQSLRSDLARRLTGASPPGPKPLRLSPRGCDGSPDSARLPTETTSASRLTHLFVRPGLGRTGSAVSGASSGGFSWREKRREEPRFEGEPGRGLGVDSMPITIQIESEVADDSQHPSEPALLPGDSWNPSRFYSNPSPSPSLHDHSERGDAVLDMTFLHAIEVSMDQGDNAKVDY</sequence>
<protein>
    <recommendedName>
        <fullName evidence="3">DUF6534 domain-containing protein</fullName>
    </recommendedName>
</protein>
<comment type="caution">
    <text evidence="4">The sequence shown here is derived from an EMBL/GenBank/DDBJ whole genome shotgun (WGS) entry which is preliminary data.</text>
</comment>
<feature type="compositionally biased region" description="Polar residues" evidence="1">
    <location>
        <begin position="374"/>
        <end position="383"/>
    </location>
</feature>
<accession>A0A5C5FTA4</accession>
<feature type="region of interest" description="Disordered" evidence="1">
    <location>
        <begin position="259"/>
        <end position="293"/>
    </location>
</feature>
<feature type="domain" description="DUF6534" evidence="3">
    <location>
        <begin position="165"/>
        <end position="251"/>
    </location>
</feature>
<feature type="transmembrane region" description="Helical" evidence="2">
    <location>
        <begin position="157"/>
        <end position="179"/>
    </location>
</feature>
<feature type="transmembrane region" description="Helical" evidence="2">
    <location>
        <begin position="225"/>
        <end position="243"/>
    </location>
</feature>
<feature type="transmembrane region" description="Helical" evidence="2">
    <location>
        <begin position="200"/>
        <end position="219"/>
    </location>
</feature>
<reference evidence="4 5" key="1">
    <citation type="submission" date="2019-03" db="EMBL/GenBank/DDBJ databases">
        <title>Rhodosporidium diobovatum UCD-FST 08-225 genome sequencing, assembly, and annotation.</title>
        <authorList>
            <person name="Fakankun I.U."/>
            <person name="Fristensky B."/>
            <person name="Levin D.B."/>
        </authorList>
    </citation>
    <scope>NUCLEOTIDE SEQUENCE [LARGE SCALE GENOMIC DNA]</scope>
    <source>
        <strain evidence="4 5">UCD-FST 08-225</strain>
    </source>
</reference>
<keyword evidence="2" id="KW-0472">Membrane</keyword>
<dbReference type="PANTHER" id="PTHR40465:SF1">
    <property type="entry name" value="DUF6534 DOMAIN-CONTAINING PROTEIN"/>
    <property type="match status" value="1"/>
</dbReference>
<feature type="transmembrane region" description="Helical" evidence="2">
    <location>
        <begin position="116"/>
        <end position="142"/>
    </location>
</feature>
<dbReference type="Proteomes" id="UP000311382">
    <property type="component" value="Unassembled WGS sequence"/>
</dbReference>